<organism evidence="1 2">
    <name type="scientific">Portunus trituberculatus</name>
    <name type="common">Swimming crab</name>
    <name type="synonym">Neptunus trituberculatus</name>
    <dbReference type="NCBI Taxonomy" id="210409"/>
    <lineage>
        <taxon>Eukaryota</taxon>
        <taxon>Metazoa</taxon>
        <taxon>Ecdysozoa</taxon>
        <taxon>Arthropoda</taxon>
        <taxon>Crustacea</taxon>
        <taxon>Multicrustacea</taxon>
        <taxon>Malacostraca</taxon>
        <taxon>Eumalacostraca</taxon>
        <taxon>Eucarida</taxon>
        <taxon>Decapoda</taxon>
        <taxon>Pleocyemata</taxon>
        <taxon>Brachyura</taxon>
        <taxon>Eubrachyura</taxon>
        <taxon>Portunoidea</taxon>
        <taxon>Portunidae</taxon>
        <taxon>Portuninae</taxon>
        <taxon>Portunus</taxon>
    </lineage>
</organism>
<evidence type="ECO:0000313" key="2">
    <source>
        <dbReference type="Proteomes" id="UP000324222"/>
    </source>
</evidence>
<dbReference type="Proteomes" id="UP000324222">
    <property type="component" value="Unassembled WGS sequence"/>
</dbReference>
<gene>
    <name evidence="1" type="ORF">E2C01_016950</name>
</gene>
<keyword evidence="2" id="KW-1185">Reference proteome</keyword>
<reference evidence="1 2" key="1">
    <citation type="submission" date="2019-05" db="EMBL/GenBank/DDBJ databases">
        <title>Another draft genome of Portunus trituberculatus and its Hox gene families provides insights of decapod evolution.</title>
        <authorList>
            <person name="Jeong J.-H."/>
            <person name="Song I."/>
            <person name="Kim S."/>
            <person name="Choi T."/>
            <person name="Kim D."/>
            <person name="Ryu S."/>
            <person name="Kim W."/>
        </authorList>
    </citation>
    <scope>NUCLEOTIDE SEQUENCE [LARGE SCALE GENOMIC DNA]</scope>
    <source>
        <tissue evidence="1">Muscle</tissue>
    </source>
</reference>
<comment type="caution">
    <text evidence="1">The sequence shown here is derived from an EMBL/GenBank/DDBJ whole genome shotgun (WGS) entry which is preliminary data.</text>
</comment>
<proteinExistence type="predicted"/>
<dbReference type="AlphaFoldDB" id="A0A5B7DSA1"/>
<sequence length="232" mass="24841">MYSSHGGQVPESLHHGHHLGHVLPVLHSLPILRQAHLYADLIAYNDGFRDIDFHYVRGDVQPTPPRRNLTLLPFRRHPSARPPVWLAVQVRVGAVVCALNVGLEGGGAVEAHAALLTFVGALPGVAQVRLGVVVVAHFAVAQQAGVHEEHLATLLARELHGTGVYVHVHVNMHEILLTHGTHVLGGVLVIVSVVTCHVLVEQHVVGQTLVTILALQFDAVLQQLGVCGAAVV</sequence>
<dbReference type="EMBL" id="VSRR010001264">
    <property type="protein sequence ID" value="MPC23883.1"/>
    <property type="molecule type" value="Genomic_DNA"/>
</dbReference>
<accession>A0A5B7DSA1</accession>
<protein>
    <submittedName>
        <fullName evidence="1">Uncharacterized protein</fullName>
    </submittedName>
</protein>
<evidence type="ECO:0000313" key="1">
    <source>
        <dbReference type="EMBL" id="MPC23883.1"/>
    </source>
</evidence>
<name>A0A5B7DSA1_PORTR</name>